<comment type="caution">
    <text evidence="2">The sequence shown here is derived from an EMBL/GenBank/DDBJ whole genome shotgun (WGS) entry which is preliminary data.</text>
</comment>
<feature type="compositionally biased region" description="Basic and acidic residues" evidence="1">
    <location>
        <begin position="128"/>
        <end position="140"/>
    </location>
</feature>
<organism evidence="2 3">
    <name type="scientific">Xanthoceras sorbifolium</name>
    <dbReference type="NCBI Taxonomy" id="99658"/>
    <lineage>
        <taxon>Eukaryota</taxon>
        <taxon>Viridiplantae</taxon>
        <taxon>Streptophyta</taxon>
        <taxon>Embryophyta</taxon>
        <taxon>Tracheophyta</taxon>
        <taxon>Spermatophyta</taxon>
        <taxon>Magnoliopsida</taxon>
        <taxon>eudicotyledons</taxon>
        <taxon>Gunneridae</taxon>
        <taxon>Pentapetalae</taxon>
        <taxon>rosids</taxon>
        <taxon>malvids</taxon>
        <taxon>Sapindales</taxon>
        <taxon>Sapindaceae</taxon>
        <taxon>Xanthoceroideae</taxon>
        <taxon>Xanthoceras</taxon>
    </lineage>
</organism>
<gene>
    <name evidence="2" type="ORF">JRO89_XS01G0152100</name>
</gene>
<feature type="region of interest" description="Disordered" evidence="1">
    <location>
        <begin position="118"/>
        <end position="156"/>
    </location>
</feature>
<keyword evidence="3" id="KW-1185">Reference proteome</keyword>
<evidence type="ECO:0000313" key="2">
    <source>
        <dbReference type="EMBL" id="KAH7576800.1"/>
    </source>
</evidence>
<feature type="compositionally biased region" description="Polar residues" evidence="1">
    <location>
        <begin position="118"/>
        <end position="127"/>
    </location>
</feature>
<reference evidence="2 3" key="1">
    <citation type="submission" date="2021-02" db="EMBL/GenBank/DDBJ databases">
        <title>Plant Genome Project.</title>
        <authorList>
            <person name="Zhang R.-G."/>
        </authorList>
    </citation>
    <scope>NUCLEOTIDE SEQUENCE [LARGE SCALE GENOMIC DNA]</scope>
    <source>
        <tissue evidence="2">Leaves</tissue>
    </source>
</reference>
<evidence type="ECO:0000313" key="3">
    <source>
        <dbReference type="Proteomes" id="UP000827721"/>
    </source>
</evidence>
<proteinExistence type="predicted"/>
<name>A0ABQ8IJF4_9ROSI</name>
<dbReference type="EMBL" id="JAFEMO010000001">
    <property type="protein sequence ID" value="KAH7576800.1"/>
    <property type="molecule type" value="Genomic_DNA"/>
</dbReference>
<feature type="region of interest" description="Disordered" evidence="1">
    <location>
        <begin position="225"/>
        <end position="253"/>
    </location>
</feature>
<protein>
    <submittedName>
        <fullName evidence="2">Uncharacterized protein</fullName>
    </submittedName>
</protein>
<evidence type="ECO:0000256" key="1">
    <source>
        <dbReference type="SAM" id="MobiDB-lite"/>
    </source>
</evidence>
<dbReference type="Proteomes" id="UP000827721">
    <property type="component" value="Unassembled WGS sequence"/>
</dbReference>
<accession>A0ABQ8IJF4</accession>
<sequence>MVSVEVLELIFNHDVSFGSESVVTLVTEVFKASETFSFEVQSVVQVCGSVEDSIEVTNPKVRRWKRLARSKNTGSEGEDSSVSVKLALMQMAPQKAPGPYGTWLRALSPVRIRKQSTGRQYFSSQSDDGVKVNKDSEGHGSKVAGLKQRAGEEKGRVGFTTQRRTLPKSFKTLTFVAAEQEQVEGKGEEIESILSVKLALMQMAPQKAPGPYGTWLHALSPVNKDSEGHGSKVAGLKQRAGEEKGRVGSTTQRRTLPKSFKTLTVVAVEQEQALPAEVVSNDIISHLDPIELLNSHVANAGSASLGTLHASDTMQRSSLPSRTVRWKRIAREVKSRIAGPVRTAWKGKRAVDGEAVNDLVQQQFHPHRFKFEQYWLKDEESDAIVARCWEKHCPGDAMHGVGNVLNICAVQDKWLSRPFLFKVMAPSSLPSNTLVSELQAAYGVQDRLIWYYGNDSFFSVKSGYWLAEELGASRLLEFGIATILVEVLLEASGSSQGEAFLLACMPSRFTLSCRTDC</sequence>